<gene>
    <name evidence="1" type="ORF">J8J14_16740</name>
</gene>
<organism evidence="1 2">
    <name type="scientific">Pararoseomonas baculiformis</name>
    <dbReference type="NCBI Taxonomy" id="2820812"/>
    <lineage>
        <taxon>Bacteria</taxon>
        <taxon>Pseudomonadati</taxon>
        <taxon>Pseudomonadota</taxon>
        <taxon>Alphaproteobacteria</taxon>
        <taxon>Acetobacterales</taxon>
        <taxon>Acetobacteraceae</taxon>
        <taxon>Pararoseomonas</taxon>
    </lineage>
</organism>
<reference evidence="1 2" key="1">
    <citation type="submission" date="2021-03" db="EMBL/GenBank/DDBJ databases">
        <authorList>
            <person name="So Y."/>
        </authorList>
    </citation>
    <scope>NUCLEOTIDE SEQUENCE [LARGE SCALE GENOMIC DNA]</scope>
    <source>
        <strain evidence="1 2">SSH11</strain>
    </source>
</reference>
<dbReference type="RefSeq" id="WP_209380697.1">
    <property type="nucleotide sequence ID" value="NZ_JAGIZB010000017.1"/>
</dbReference>
<comment type="caution">
    <text evidence="1">The sequence shown here is derived from an EMBL/GenBank/DDBJ whole genome shotgun (WGS) entry which is preliminary data.</text>
</comment>
<dbReference type="Gene3D" id="1.25.40.10">
    <property type="entry name" value="Tetratricopeptide repeat domain"/>
    <property type="match status" value="1"/>
</dbReference>
<dbReference type="SUPFAM" id="SSF48452">
    <property type="entry name" value="TPR-like"/>
    <property type="match status" value="1"/>
</dbReference>
<protein>
    <recommendedName>
        <fullName evidence="3">Alpha/beta hydrolase</fullName>
    </recommendedName>
</protein>
<sequence length="411" mass="44230">MTGERLFDGDDIRVVDLTRPGDDGTLVVTFPPSSPRLSLDGEGFGARFLAAQGISAVVFTAAWSHWFQTEECDAALEAIRPVAARFRRVVTYGSSMGGYAAAAASSALGADAIIAISPQFSVDERKAPWDRRYQTWAARIRKGAGFCRDNMANLIRPEAELHLAYDPLLRGDRLHAEALLAHSANPQPLVMPLSGHPTGLLLQQGSELKFWVLGIVRGRPDVGVRMRFRARRRRIPLWWARLARNAADRRPALGLAAARRARALAPADPSVAFLASVPLFRGGAREEGLAAAEAACMAKPRNAKYRLHRARLLMLAGQPARALAEYEAALLHARDRAAALAGMAEAKAVLGDTEAARRLLAEAEELGAGADLRKRAERLLRSAGSKEGGAAALALEIAEANTGDEAEEEDA</sequence>
<dbReference type="Proteomes" id="UP000681594">
    <property type="component" value="Unassembled WGS sequence"/>
</dbReference>
<dbReference type="InterPro" id="IPR029058">
    <property type="entry name" value="AB_hydrolase_fold"/>
</dbReference>
<evidence type="ECO:0000313" key="1">
    <source>
        <dbReference type="EMBL" id="MBP0446424.1"/>
    </source>
</evidence>
<proteinExistence type="predicted"/>
<dbReference type="Gene3D" id="3.40.50.1820">
    <property type="entry name" value="alpha/beta hydrolase"/>
    <property type="match status" value="1"/>
</dbReference>
<name>A0ABS4AJN4_9PROT</name>
<evidence type="ECO:0008006" key="3">
    <source>
        <dbReference type="Google" id="ProtNLM"/>
    </source>
</evidence>
<accession>A0ABS4AJN4</accession>
<dbReference type="EMBL" id="JAGIZB010000017">
    <property type="protein sequence ID" value="MBP0446424.1"/>
    <property type="molecule type" value="Genomic_DNA"/>
</dbReference>
<keyword evidence="2" id="KW-1185">Reference proteome</keyword>
<dbReference type="InterPro" id="IPR011990">
    <property type="entry name" value="TPR-like_helical_dom_sf"/>
</dbReference>
<dbReference type="SUPFAM" id="SSF53474">
    <property type="entry name" value="alpha/beta-Hydrolases"/>
    <property type="match status" value="1"/>
</dbReference>
<evidence type="ECO:0000313" key="2">
    <source>
        <dbReference type="Proteomes" id="UP000681594"/>
    </source>
</evidence>